<organism evidence="1 2">
    <name type="scientific">Actinidia rufa</name>
    <dbReference type="NCBI Taxonomy" id="165716"/>
    <lineage>
        <taxon>Eukaryota</taxon>
        <taxon>Viridiplantae</taxon>
        <taxon>Streptophyta</taxon>
        <taxon>Embryophyta</taxon>
        <taxon>Tracheophyta</taxon>
        <taxon>Spermatophyta</taxon>
        <taxon>Magnoliopsida</taxon>
        <taxon>eudicotyledons</taxon>
        <taxon>Gunneridae</taxon>
        <taxon>Pentapetalae</taxon>
        <taxon>asterids</taxon>
        <taxon>Ericales</taxon>
        <taxon>Actinidiaceae</taxon>
        <taxon>Actinidia</taxon>
    </lineage>
</organism>
<dbReference type="AlphaFoldDB" id="A0A7J0DH39"/>
<comment type="caution">
    <text evidence="1">The sequence shown here is derived from an EMBL/GenBank/DDBJ whole genome shotgun (WGS) entry which is preliminary data.</text>
</comment>
<evidence type="ECO:0000313" key="2">
    <source>
        <dbReference type="Proteomes" id="UP000585474"/>
    </source>
</evidence>
<gene>
    <name evidence="1" type="ORF">Acr_00g0031830</name>
</gene>
<protein>
    <submittedName>
        <fullName evidence="1">Uncharacterized protein</fullName>
    </submittedName>
</protein>
<dbReference type="Proteomes" id="UP000585474">
    <property type="component" value="Unassembled WGS sequence"/>
</dbReference>
<reference evidence="2" key="1">
    <citation type="submission" date="2019-07" db="EMBL/GenBank/DDBJ databases">
        <title>De Novo Assembly of kiwifruit Actinidia rufa.</title>
        <authorList>
            <person name="Sugita-Konishi S."/>
            <person name="Sato K."/>
            <person name="Mori E."/>
            <person name="Abe Y."/>
            <person name="Kisaki G."/>
            <person name="Hamano K."/>
            <person name="Suezawa K."/>
            <person name="Otani M."/>
            <person name="Fukuda T."/>
            <person name="Manabe T."/>
            <person name="Gomi K."/>
            <person name="Tabuchi M."/>
            <person name="Akimitsu K."/>
            <person name="Kataoka I."/>
        </authorList>
    </citation>
    <scope>NUCLEOTIDE SEQUENCE [LARGE SCALE GENOMIC DNA]</scope>
    <source>
        <strain evidence="2">cv. Fuchu</strain>
    </source>
</reference>
<accession>A0A7J0DH39</accession>
<dbReference type="EMBL" id="BJWL01000200">
    <property type="protein sequence ID" value="GFS34011.1"/>
    <property type="molecule type" value="Genomic_DNA"/>
</dbReference>
<evidence type="ECO:0000313" key="1">
    <source>
        <dbReference type="EMBL" id="GFS34011.1"/>
    </source>
</evidence>
<name>A0A7J0DH39_9ERIC</name>
<sequence length="180" mass="20520">MSFKRVEEKEVDGVVKACRVDYHRTPSLNLDGVSKRIIEKLISKNTITTMPWQNWDQTSKVIIIDTYMMLEKLAPILKALLEKYGDFQLEVQIESKSNYDLLDGSIDVQFATDQLARVVKAHFGLHSNHFVWPNFAGVDDEIAKQCAVVDSEDEVVDPMVLSITKLSEEVEELEKKMKGT</sequence>
<proteinExistence type="predicted"/>
<keyword evidence="2" id="KW-1185">Reference proteome</keyword>